<dbReference type="EMBL" id="VEPZ02001721">
    <property type="protein sequence ID" value="KAE8661364.1"/>
    <property type="molecule type" value="Genomic_DNA"/>
</dbReference>
<dbReference type="Proteomes" id="UP000436088">
    <property type="component" value="Unassembled WGS sequence"/>
</dbReference>
<evidence type="ECO:0000313" key="3">
    <source>
        <dbReference type="Proteomes" id="UP000436088"/>
    </source>
</evidence>
<reference evidence="2" key="1">
    <citation type="submission" date="2019-09" db="EMBL/GenBank/DDBJ databases">
        <title>Draft genome information of white flower Hibiscus syriacus.</title>
        <authorList>
            <person name="Kim Y.-M."/>
        </authorList>
    </citation>
    <scope>NUCLEOTIDE SEQUENCE [LARGE SCALE GENOMIC DNA]</scope>
    <source>
        <strain evidence="2">YM2019G1</strain>
    </source>
</reference>
<gene>
    <name evidence="2" type="ORF">F3Y22_tig00113726pilonHSYRG00402</name>
</gene>
<dbReference type="AlphaFoldDB" id="A0A6A2Y147"/>
<feature type="region of interest" description="Disordered" evidence="1">
    <location>
        <begin position="81"/>
        <end position="130"/>
    </location>
</feature>
<name>A0A6A2Y147_HIBSY</name>
<comment type="caution">
    <text evidence="2">The sequence shown here is derived from an EMBL/GenBank/DDBJ whole genome shotgun (WGS) entry which is preliminary data.</text>
</comment>
<keyword evidence="3" id="KW-1185">Reference proteome</keyword>
<evidence type="ECO:0000313" key="2">
    <source>
        <dbReference type="EMBL" id="KAE8661364.1"/>
    </source>
</evidence>
<sequence>MDEDKEYYMDLHVGGKFVRDPYVRYGDGVDDWSFERSDGDYVQVVAKVEDSLEGDENVVEVTVVIEGGLEGDGDVVESAAATEGGLKGDGDGDVTKGGLDDDEENDSEEVYRNVASDTENETEIHVEGVS</sequence>
<accession>A0A6A2Y147</accession>
<evidence type="ECO:0000256" key="1">
    <source>
        <dbReference type="SAM" id="MobiDB-lite"/>
    </source>
</evidence>
<proteinExistence type="predicted"/>
<organism evidence="2 3">
    <name type="scientific">Hibiscus syriacus</name>
    <name type="common">Rose of Sharon</name>
    <dbReference type="NCBI Taxonomy" id="106335"/>
    <lineage>
        <taxon>Eukaryota</taxon>
        <taxon>Viridiplantae</taxon>
        <taxon>Streptophyta</taxon>
        <taxon>Embryophyta</taxon>
        <taxon>Tracheophyta</taxon>
        <taxon>Spermatophyta</taxon>
        <taxon>Magnoliopsida</taxon>
        <taxon>eudicotyledons</taxon>
        <taxon>Gunneridae</taxon>
        <taxon>Pentapetalae</taxon>
        <taxon>rosids</taxon>
        <taxon>malvids</taxon>
        <taxon>Malvales</taxon>
        <taxon>Malvaceae</taxon>
        <taxon>Malvoideae</taxon>
        <taxon>Hibiscus</taxon>
    </lineage>
</organism>
<protein>
    <submittedName>
        <fullName evidence="2">Uncharacterized protein</fullName>
    </submittedName>
</protein>